<dbReference type="InterPro" id="IPR050300">
    <property type="entry name" value="GDXG_lipolytic_enzyme"/>
</dbReference>
<feature type="active site" evidence="3">
    <location>
        <position position="194"/>
    </location>
</feature>
<name>A0A846Z507_9ACTN</name>
<evidence type="ECO:0000259" key="5">
    <source>
        <dbReference type="Pfam" id="PF07859"/>
    </source>
</evidence>
<dbReference type="PROSITE" id="PS01174">
    <property type="entry name" value="LIPASE_GDXG_SER"/>
    <property type="match status" value="1"/>
</dbReference>
<evidence type="ECO:0000313" key="7">
    <source>
        <dbReference type="Proteomes" id="UP000579250"/>
    </source>
</evidence>
<dbReference type="PANTHER" id="PTHR48081">
    <property type="entry name" value="AB HYDROLASE SUPERFAMILY PROTEIN C4A8.06C"/>
    <property type="match status" value="1"/>
</dbReference>
<dbReference type="InterPro" id="IPR013094">
    <property type="entry name" value="AB_hydrolase_3"/>
</dbReference>
<sequence length="354" mass="37821">MIRVPRPRRGRQRVFLGTPRLNAPPGRRLPDVKGRDPQYLAFLRRRLADPAGSAESARPDGPGGTVEDARREHAADLTRSPRPPVDTVRDLTVDGPAGPLPARLYRPACDGPAPVLVYFHGGGWVLGDVDSYDPVVRTLALASGVAWLSVGYRRPPEDPFPAAVDDAVAAVRWTVRNAARLRADPARVAVAGDSAGGQIAAAAAGILRTPGPDRPVLQVLLYPALDLRDVPPPLPDPDGLELPRSGVDRALRAYLRRTDPTRPDVSPLLDPDPATLPPAIIATAEHDRLRPQAERHAARLHAAGVPVTLITGTGLDHGFLGWGAFARRPAEAVAEIGAAVQHALTRAPDRPETR</sequence>
<dbReference type="SUPFAM" id="SSF53474">
    <property type="entry name" value="alpha/beta-Hydrolases"/>
    <property type="match status" value="1"/>
</dbReference>
<evidence type="ECO:0000256" key="3">
    <source>
        <dbReference type="PROSITE-ProRule" id="PRU10038"/>
    </source>
</evidence>
<dbReference type="EMBL" id="JAAXPI010000083">
    <property type="protein sequence ID" value="NKZ08450.1"/>
    <property type="molecule type" value="Genomic_DNA"/>
</dbReference>
<evidence type="ECO:0000256" key="4">
    <source>
        <dbReference type="SAM" id="MobiDB-lite"/>
    </source>
</evidence>
<evidence type="ECO:0000256" key="1">
    <source>
        <dbReference type="ARBA" id="ARBA00010515"/>
    </source>
</evidence>
<dbReference type="AlphaFoldDB" id="A0A846Z507"/>
<dbReference type="PANTHER" id="PTHR48081:SF8">
    <property type="entry name" value="ALPHA_BETA HYDROLASE FOLD-3 DOMAIN-CONTAINING PROTEIN-RELATED"/>
    <property type="match status" value="1"/>
</dbReference>
<dbReference type="InterPro" id="IPR033140">
    <property type="entry name" value="Lipase_GDXG_put_SER_AS"/>
</dbReference>
<accession>A0A846Z507</accession>
<keyword evidence="7" id="KW-1185">Reference proteome</keyword>
<evidence type="ECO:0000256" key="2">
    <source>
        <dbReference type="ARBA" id="ARBA00022801"/>
    </source>
</evidence>
<protein>
    <submittedName>
        <fullName evidence="6">Alpha/beta hydrolase</fullName>
    </submittedName>
</protein>
<dbReference type="Proteomes" id="UP000579250">
    <property type="component" value="Unassembled WGS sequence"/>
</dbReference>
<keyword evidence="2 6" id="KW-0378">Hydrolase</keyword>
<feature type="region of interest" description="Disordered" evidence="4">
    <location>
        <begin position="1"/>
        <end position="35"/>
    </location>
</feature>
<organism evidence="6 7">
    <name type="scientific">Actinomadura latina</name>
    <dbReference type="NCBI Taxonomy" id="163603"/>
    <lineage>
        <taxon>Bacteria</taxon>
        <taxon>Bacillati</taxon>
        <taxon>Actinomycetota</taxon>
        <taxon>Actinomycetes</taxon>
        <taxon>Streptosporangiales</taxon>
        <taxon>Thermomonosporaceae</taxon>
        <taxon>Actinomadura</taxon>
    </lineage>
</organism>
<feature type="domain" description="Alpha/beta hydrolase fold-3" evidence="5">
    <location>
        <begin position="116"/>
        <end position="320"/>
    </location>
</feature>
<evidence type="ECO:0000313" key="6">
    <source>
        <dbReference type="EMBL" id="NKZ08450.1"/>
    </source>
</evidence>
<dbReference type="InterPro" id="IPR029058">
    <property type="entry name" value="AB_hydrolase_fold"/>
</dbReference>
<proteinExistence type="inferred from homology"/>
<feature type="region of interest" description="Disordered" evidence="4">
    <location>
        <begin position="50"/>
        <end position="92"/>
    </location>
</feature>
<dbReference type="Gene3D" id="3.40.50.1820">
    <property type="entry name" value="alpha/beta hydrolase"/>
    <property type="match status" value="1"/>
</dbReference>
<feature type="compositionally biased region" description="Basic and acidic residues" evidence="4">
    <location>
        <begin position="67"/>
        <end position="76"/>
    </location>
</feature>
<comment type="similarity">
    <text evidence="1">Belongs to the 'GDXG' lipolytic enzyme family.</text>
</comment>
<feature type="compositionally biased region" description="Basic residues" evidence="4">
    <location>
        <begin position="1"/>
        <end position="12"/>
    </location>
</feature>
<comment type="caution">
    <text evidence="6">The sequence shown here is derived from an EMBL/GenBank/DDBJ whole genome shotgun (WGS) entry which is preliminary data.</text>
</comment>
<gene>
    <name evidence="6" type="ORF">HGB48_32645</name>
</gene>
<dbReference type="Pfam" id="PF07859">
    <property type="entry name" value="Abhydrolase_3"/>
    <property type="match status" value="1"/>
</dbReference>
<dbReference type="GO" id="GO:0016787">
    <property type="term" value="F:hydrolase activity"/>
    <property type="evidence" value="ECO:0007669"/>
    <property type="project" value="UniProtKB-KW"/>
</dbReference>
<reference evidence="6 7" key="1">
    <citation type="submission" date="2020-04" db="EMBL/GenBank/DDBJ databases">
        <title>MicrobeNet Type strains.</title>
        <authorList>
            <person name="Nicholson A.C."/>
        </authorList>
    </citation>
    <scope>NUCLEOTIDE SEQUENCE [LARGE SCALE GENOMIC DNA]</scope>
    <source>
        <strain evidence="6 7">ATCC BAA-277</strain>
    </source>
</reference>